<dbReference type="Pfam" id="PF06985">
    <property type="entry name" value="HET"/>
    <property type="match status" value="1"/>
</dbReference>
<dbReference type="PANTHER" id="PTHR10622:SF10">
    <property type="entry name" value="HET DOMAIN-CONTAINING PROTEIN"/>
    <property type="match status" value="1"/>
</dbReference>
<name>A0A6A6C6R6_ZASCE</name>
<dbReference type="GeneID" id="54564023"/>
<dbReference type="InterPro" id="IPR010730">
    <property type="entry name" value="HET"/>
</dbReference>
<dbReference type="Proteomes" id="UP000799537">
    <property type="component" value="Unassembled WGS sequence"/>
</dbReference>
<evidence type="ECO:0000259" key="1">
    <source>
        <dbReference type="Pfam" id="PF06985"/>
    </source>
</evidence>
<accession>A0A6A6C6R6</accession>
<feature type="non-terminal residue" evidence="2">
    <location>
        <position position="240"/>
    </location>
</feature>
<gene>
    <name evidence="2" type="ORF">M409DRAFT_37552</name>
</gene>
<protein>
    <recommendedName>
        <fullName evidence="1">Heterokaryon incompatibility domain-containing protein</fullName>
    </recommendedName>
</protein>
<dbReference type="RefSeq" id="XP_033662338.1">
    <property type="nucleotide sequence ID" value="XM_033810751.1"/>
</dbReference>
<reference evidence="2" key="1">
    <citation type="journal article" date="2020" name="Stud. Mycol.">
        <title>101 Dothideomycetes genomes: a test case for predicting lifestyles and emergence of pathogens.</title>
        <authorList>
            <person name="Haridas S."/>
            <person name="Albert R."/>
            <person name="Binder M."/>
            <person name="Bloem J."/>
            <person name="Labutti K."/>
            <person name="Salamov A."/>
            <person name="Andreopoulos B."/>
            <person name="Baker S."/>
            <person name="Barry K."/>
            <person name="Bills G."/>
            <person name="Bluhm B."/>
            <person name="Cannon C."/>
            <person name="Castanera R."/>
            <person name="Culley D."/>
            <person name="Daum C."/>
            <person name="Ezra D."/>
            <person name="Gonzalez J."/>
            <person name="Henrissat B."/>
            <person name="Kuo A."/>
            <person name="Liang C."/>
            <person name="Lipzen A."/>
            <person name="Lutzoni F."/>
            <person name="Magnuson J."/>
            <person name="Mondo S."/>
            <person name="Nolan M."/>
            <person name="Ohm R."/>
            <person name="Pangilinan J."/>
            <person name="Park H.-J."/>
            <person name="Ramirez L."/>
            <person name="Alfaro M."/>
            <person name="Sun H."/>
            <person name="Tritt A."/>
            <person name="Yoshinaga Y."/>
            <person name="Zwiers L.-H."/>
            <person name="Turgeon B."/>
            <person name="Goodwin S."/>
            <person name="Spatafora J."/>
            <person name="Crous P."/>
            <person name="Grigoriev I."/>
        </authorList>
    </citation>
    <scope>NUCLEOTIDE SEQUENCE</scope>
    <source>
        <strain evidence="2">ATCC 36951</strain>
    </source>
</reference>
<organism evidence="2 3">
    <name type="scientific">Zasmidium cellare ATCC 36951</name>
    <dbReference type="NCBI Taxonomy" id="1080233"/>
    <lineage>
        <taxon>Eukaryota</taxon>
        <taxon>Fungi</taxon>
        <taxon>Dikarya</taxon>
        <taxon>Ascomycota</taxon>
        <taxon>Pezizomycotina</taxon>
        <taxon>Dothideomycetes</taxon>
        <taxon>Dothideomycetidae</taxon>
        <taxon>Mycosphaerellales</taxon>
        <taxon>Mycosphaerellaceae</taxon>
        <taxon>Zasmidium</taxon>
    </lineage>
</organism>
<feature type="domain" description="Heterokaryon incompatibility" evidence="1">
    <location>
        <begin position="22"/>
        <end position="111"/>
    </location>
</feature>
<dbReference type="AlphaFoldDB" id="A0A6A6C6R6"/>
<dbReference type="PANTHER" id="PTHR10622">
    <property type="entry name" value="HET DOMAIN-CONTAINING PROTEIN"/>
    <property type="match status" value="1"/>
</dbReference>
<dbReference type="OrthoDB" id="674604at2759"/>
<keyword evidence="3" id="KW-1185">Reference proteome</keyword>
<sequence>MRLLHTSALRFAEFNDGDTPPYAVLSHRWKDGELSHDDFLHGRRKDSQGHHKVVEACRLAKSRSRDYIWIDSICIDKKSSAELSEAINAMFAWYKAAVECYAYLSDVDWTSSMDLLGKSRWFTRGWTLQELLAPKQVLFYDSNWHFMGTKIGLAPMLSTVTGIDIEVLRHPERIFQVNVAQRMSWASQRQTTRSEDIAYCLLGIFDVHMALLYGEGGKKAFFRLQLEIIKSSNDDSIFAW</sequence>
<dbReference type="EMBL" id="ML993619">
    <property type="protein sequence ID" value="KAF2161449.1"/>
    <property type="molecule type" value="Genomic_DNA"/>
</dbReference>
<proteinExistence type="predicted"/>
<evidence type="ECO:0000313" key="2">
    <source>
        <dbReference type="EMBL" id="KAF2161449.1"/>
    </source>
</evidence>
<evidence type="ECO:0000313" key="3">
    <source>
        <dbReference type="Proteomes" id="UP000799537"/>
    </source>
</evidence>